<dbReference type="AlphaFoldDB" id="A0A9P3LYV6"/>
<evidence type="ECO:0000313" key="4">
    <source>
        <dbReference type="EMBL" id="GJJ75532.1"/>
    </source>
</evidence>
<dbReference type="PANTHER" id="PTHR48153">
    <property type="entry name" value="UFM1-SPECIFIC PROTEASE 2"/>
    <property type="match status" value="1"/>
</dbReference>
<dbReference type="Pfam" id="PF07910">
    <property type="entry name" value="Peptidase_C78"/>
    <property type="match status" value="1"/>
</dbReference>
<comment type="caution">
    <text evidence="4">The sequence shown here is derived from an EMBL/GenBank/DDBJ whole genome shotgun (WGS) entry which is preliminary data.</text>
</comment>
<accession>A0A9P3LYV6</accession>
<reference evidence="4" key="1">
    <citation type="submission" date="2021-11" db="EMBL/GenBank/DDBJ databases">
        <authorList>
            <person name="Herlambang A."/>
            <person name="Guo Y."/>
            <person name="Takashima Y."/>
            <person name="Nishizawa T."/>
        </authorList>
    </citation>
    <scope>NUCLEOTIDE SEQUENCE</scope>
    <source>
        <strain evidence="4">E1425</strain>
    </source>
</reference>
<evidence type="ECO:0000256" key="1">
    <source>
        <dbReference type="ARBA" id="ARBA00022801"/>
    </source>
</evidence>
<evidence type="ECO:0000256" key="2">
    <source>
        <dbReference type="SAM" id="MobiDB-lite"/>
    </source>
</evidence>
<dbReference type="PANTHER" id="PTHR48153:SF4">
    <property type="entry name" value="UBIQUITIN CARBOXYL-TERMINAL HYDROLASE MUG105"/>
    <property type="match status" value="1"/>
</dbReference>
<evidence type="ECO:0000259" key="3">
    <source>
        <dbReference type="Pfam" id="PF07910"/>
    </source>
</evidence>
<sequence length="613" mass="68580">MTRVHSCPVCLEPFHGDLAAFESHVNAHFVGEDLPESRRDPTPPSFTPLRQETRSSTGTQDTNAFMVQCDAEGCHEQVDIEKMAEHMDRHLAELLQGQGSSLGMPPQGNKRLVDGAEAGSTLPQKKSRSMLPELSDQATPSLWQPFKKSGQTTMDGFMTKVKDRIANRSLLSIPDSSSLTLSASHLSPTVASNPQLTFLEDPLTKRKHVGVEGMIEKTRILLELSKRQGFTNRAYLADPSVMFCQSDKTDRGWGCGYRNIQMMLSYVTAQQQKFRQQQEQESWESFGTTTLAGSTDEDRSDGHSLDVEIPSIRDLQCQIEYAWSMGFDPVGARQLAHRVERTEKWIGTTEAYSVFCSMGIRSHIVDFHRPTGPDGTHPELFRVVYEYFLSPDWTSLEESIANSSASSGRSLSSIVLQHGNEFERARAKEDGTKWSRIVQTKKPPLYMQHQGHSRTIVGIEVLDSGELNLLVFDPGRWIHRSILTLQPTAPTVSSQQQEQEQPLNQTMQPLQQPKQQKGYRKNQNQTTTASLDSQYLLKAFRLQLGAGYVKSQYQLLGISGLYLDDSNISILKSSIGPPVRLPLMSSSAALSIGWNDQEREQSKMVVSTRVPSM</sequence>
<protein>
    <submittedName>
        <fullName evidence="4">Zinc finger-containing ubiquitin peptidase 1</fullName>
    </submittedName>
</protein>
<organism evidence="4 5">
    <name type="scientific">Entomortierella parvispora</name>
    <dbReference type="NCBI Taxonomy" id="205924"/>
    <lineage>
        <taxon>Eukaryota</taxon>
        <taxon>Fungi</taxon>
        <taxon>Fungi incertae sedis</taxon>
        <taxon>Mucoromycota</taxon>
        <taxon>Mortierellomycotina</taxon>
        <taxon>Mortierellomycetes</taxon>
        <taxon>Mortierellales</taxon>
        <taxon>Mortierellaceae</taxon>
        <taxon>Entomortierella</taxon>
    </lineage>
</organism>
<evidence type="ECO:0000313" key="5">
    <source>
        <dbReference type="Proteomes" id="UP000827284"/>
    </source>
</evidence>
<keyword evidence="5" id="KW-1185">Reference proteome</keyword>
<feature type="region of interest" description="Disordered" evidence="2">
    <location>
        <begin position="32"/>
        <end position="61"/>
    </location>
</feature>
<dbReference type="OrthoDB" id="288987at2759"/>
<proteinExistence type="predicted"/>
<feature type="compositionally biased region" description="Polar residues" evidence="2">
    <location>
        <begin position="48"/>
        <end position="61"/>
    </location>
</feature>
<gene>
    <name evidence="4" type="ORF">EMPS_07890</name>
</gene>
<feature type="region of interest" description="Disordered" evidence="2">
    <location>
        <begin position="120"/>
        <end position="149"/>
    </location>
</feature>
<dbReference type="InterPro" id="IPR012462">
    <property type="entry name" value="UFSP1/2_DUB_cat"/>
</dbReference>
<dbReference type="EMBL" id="BQFW01000011">
    <property type="protein sequence ID" value="GJJ75532.1"/>
    <property type="molecule type" value="Genomic_DNA"/>
</dbReference>
<dbReference type="GO" id="GO:0019783">
    <property type="term" value="F:ubiquitin-like protein peptidase activity"/>
    <property type="evidence" value="ECO:0007669"/>
    <property type="project" value="UniProtKB-ARBA"/>
</dbReference>
<keyword evidence="1" id="KW-0378">Hydrolase</keyword>
<name>A0A9P3LYV6_9FUNG</name>
<feature type="domain" description="UFSP1/2/DUB catalytic" evidence="3">
    <location>
        <begin position="237"/>
        <end position="478"/>
    </location>
</feature>
<dbReference type="Proteomes" id="UP000827284">
    <property type="component" value="Unassembled WGS sequence"/>
</dbReference>
<dbReference type="Gene3D" id="3.90.70.130">
    <property type="match status" value="1"/>
</dbReference>
<reference evidence="4" key="2">
    <citation type="journal article" date="2022" name="Microbiol. Resour. Announc.">
        <title>Whole-Genome Sequence of Entomortierella parvispora E1425, a Mucoromycotan Fungus Associated with Burkholderiaceae-Related Endosymbiotic Bacteria.</title>
        <authorList>
            <person name="Herlambang A."/>
            <person name="Guo Y."/>
            <person name="Takashima Y."/>
            <person name="Narisawa K."/>
            <person name="Ohta H."/>
            <person name="Nishizawa T."/>
        </authorList>
    </citation>
    <scope>NUCLEOTIDE SEQUENCE</scope>
    <source>
        <strain evidence="4">E1425</strain>
    </source>
</reference>